<proteinExistence type="predicted"/>
<name>A0A8H7TFU5_9HELO</name>
<reference evidence="2" key="1">
    <citation type="submission" date="2021-02" db="EMBL/GenBank/DDBJ databases">
        <title>Genome sequence Cadophora malorum strain M34.</title>
        <authorList>
            <person name="Stefanovic E."/>
            <person name="Vu D."/>
            <person name="Scully C."/>
            <person name="Dijksterhuis J."/>
            <person name="Roader J."/>
            <person name="Houbraken J."/>
        </authorList>
    </citation>
    <scope>NUCLEOTIDE SEQUENCE</scope>
    <source>
        <strain evidence="2">M34</strain>
    </source>
</reference>
<dbReference type="InterPro" id="IPR038694">
    <property type="entry name" value="DUF427_sf"/>
</dbReference>
<evidence type="ECO:0000313" key="2">
    <source>
        <dbReference type="EMBL" id="KAG4418038.1"/>
    </source>
</evidence>
<organism evidence="2 3">
    <name type="scientific">Cadophora malorum</name>
    <dbReference type="NCBI Taxonomy" id="108018"/>
    <lineage>
        <taxon>Eukaryota</taxon>
        <taxon>Fungi</taxon>
        <taxon>Dikarya</taxon>
        <taxon>Ascomycota</taxon>
        <taxon>Pezizomycotina</taxon>
        <taxon>Leotiomycetes</taxon>
        <taxon>Helotiales</taxon>
        <taxon>Ploettnerulaceae</taxon>
        <taxon>Cadophora</taxon>
    </lineage>
</organism>
<comment type="caution">
    <text evidence="2">The sequence shown here is derived from an EMBL/GenBank/DDBJ whole genome shotgun (WGS) entry which is preliminary data.</text>
</comment>
<protein>
    <recommendedName>
        <fullName evidence="1">DUF427 domain-containing protein</fullName>
    </recommendedName>
</protein>
<dbReference type="OrthoDB" id="18996at2759"/>
<feature type="domain" description="DUF427" evidence="1">
    <location>
        <begin position="150"/>
        <end position="226"/>
    </location>
</feature>
<keyword evidence="3" id="KW-1185">Reference proteome</keyword>
<evidence type="ECO:0000259" key="1">
    <source>
        <dbReference type="Pfam" id="PF04248"/>
    </source>
</evidence>
<evidence type="ECO:0000313" key="3">
    <source>
        <dbReference type="Proteomes" id="UP000664132"/>
    </source>
</evidence>
<dbReference type="Pfam" id="PF04248">
    <property type="entry name" value="NTP_transf_9"/>
    <property type="match status" value="1"/>
</dbReference>
<dbReference type="PANTHER" id="PTHR34310">
    <property type="entry name" value="DUF427 DOMAIN PROTEIN (AFU_ORTHOLOGUE AFUA_3G02220)"/>
    <property type="match status" value="1"/>
</dbReference>
<sequence length="465" mass="54390">MTVVSSHKMSDLISLGEKLASKGPHKTEDTPRRVRGLLGGKYIFDTLQAKYVWEHPYYPYFYILVDAFSKDVQFEKIVSKKSFHIAKLSSGHKSTNRVIVFETSHGELSNLVRIEHSALDAWFVEDEKLLGPHPKDPYKRIETIPSSREIRIELEGVVIAKSTQNVFLFETMLRTRFYLDPTMVDWSVLRESETITYCPYKGMANYYHVDFGGKTIEDAVWYYKDTRRFPECLSEDIPGTEIATIDSFRDCFYRAMYRLLVAGAVLARTYLEPLFQAREEGGNEAFFGRMGIDDYHYKYWDITEQIDPSEDGPPRPEDIAYMRRFPVYNYDITDWSEIGVWRNQWYEKCLWTFASWIVDDGRERQRKEDPNRTVPDWALKPEDVGAVRELMLLLVAYDHFHSKFSNLTWAGRGMSDYVKKQGNRSVSIVRFGIFQLEKVTMPADFNDLRTGEKRFRISLMFGQTP</sequence>
<dbReference type="AlphaFoldDB" id="A0A8H7TFU5"/>
<dbReference type="Proteomes" id="UP000664132">
    <property type="component" value="Unassembled WGS sequence"/>
</dbReference>
<dbReference type="InterPro" id="IPR007361">
    <property type="entry name" value="DUF427"/>
</dbReference>
<accession>A0A8H7TFU5</accession>
<dbReference type="PANTHER" id="PTHR34310:SF9">
    <property type="entry name" value="BLR5716 PROTEIN"/>
    <property type="match status" value="1"/>
</dbReference>
<gene>
    <name evidence="2" type="ORF">IFR04_008858</name>
</gene>
<dbReference type="Gene3D" id="2.170.150.40">
    <property type="entry name" value="Domain of unknown function (DUF427)"/>
    <property type="match status" value="1"/>
</dbReference>
<dbReference type="EMBL" id="JAFJYH010000139">
    <property type="protein sequence ID" value="KAG4418038.1"/>
    <property type="molecule type" value="Genomic_DNA"/>
</dbReference>